<name>A0ABV6RVA8_9GAMM</name>
<comment type="caution">
    <text evidence="8">The sequence shown here is derived from an EMBL/GenBank/DDBJ whole genome shotgun (WGS) entry which is preliminary data.</text>
</comment>
<gene>
    <name evidence="8" type="ORF">ACFFGH_22070</name>
</gene>
<dbReference type="Pfam" id="PF00589">
    <property type="entry name" value="Phage_integrase"/>
    <property type="match status" value="1"/>
</dbReference>
<dbReference type="PROSITE" id="PS51898">
    <property type="entry name" value="TYR_RECOMBINASE"/>
    <property type="match status" value="1"/>
</dbReference>
<dbReference type="RefSeq" id="WP_386672348.1">
    <property type="nucleotide sequence ID" value="NZ_JBHLTG010000005.1"/>
</dbReference>
<evidence type="ECO:0000256" key="2">
    <source>
        <dbReference type="ARBA" id="ARBA00022908"/>
    </source>
</evidence>
<dbReference type="Pfam" id="PF14659">
    <property type="entry name" value="Phage_int_SAM_3"/>
    <property type="match status" value="1"/>
</dbReference>
<dbReference type="Gene3D" id="1.10.150.130">
    <property type="match status" value="1"/>
</dbReference>
<dbReference type="InterPro" id="IPR002104">
    <property type="entry name" value="Integrase_catalytic"/>
</dbReference>
<dbReference type="Proteomes" id="UP001589896">
    <property type="component" value="Unassembled WGS sequence"/>
</dbReference>
<dbReference type="Gene3D" id="1.10.443.10">
    <property type="entry name" value="Intergrase catalytic core"/>
    <property type="match status" value="1"/>
</dbReference>
<dbReference type="PANTHER" id="PTHR30629">
    <property type="entry name" value="PROPHAGE INTEGRASE"/>
    <property type="match status" value="1"/>
</dbReference>
<evidence type="ECO:0000259" key="7">
    <source>
        <dbReference type="PROSITE" id="PS51900"/>
    </source>
</evidence>
<evidence type="ECO:0000313" key="8">
    <source>
        <dbReference type="EMBL" id="MFC0680529.1"/>
    </source>
</evidence>
<accession>A0ABV6RVA8</accession>
<comment type="similarity">
    <text evidence="1">Belongs to the 'phage' integrase family.</text>
</comment>
<evidence type="ECO:0000256" key="1">
    <source>
        <dbReference type="ARBA" id="ARBA00008857"/>
    </source>
</evidence>
<organism evidence="8 9">
    <name type="scientific">Lysobacter korlensis</name>
    <dbReference type="NCBI Taxonomy" id="553636"/>
    <lineage>
        <taxon>Bacteria</taxon>
        <taxon>Pseudomonadati</taxon>
        <taxon>Pseudomonadota</taxon>
        <taxon>Gammaproteobacteria</taxon>
        <taxon>Lysobacterales</taxon>
        <taxon>Lysobacteraceae</taxon>
        <taxon>Lysobacter</taxon>
    </lineage>
</organism>
<dbReference type="SUPFAM" id="SSF56349">
    <property type="entry name" value="DNA breaking-rejoining enzymes"/>
    <property type="match status" value="1"/>
</dbReference>
<evidence type="ECO:0000313" key="9">
    <source>
        <dbReference type="Proteomes" id="UP001589896"/>
    </source>
</evidence>
<reference evidence="8 9" key="1">
    <citation type="submission" date="2024-09" db="EMBL/GenBank/DDBJ databases">
        <authorList>
            <person name="Sun Q."/>
            <person name="Mori K."/>
        </authorList>
    </citation>
    <scope>NUCLEOTIDE SEQUENCE [LARGE SCALE GENOMIC DNA]</scope>
    <source>
        <strain evidence="8 9">KCTC 23076</strain>
    </source>
</reference>
<evidence type="ECO:0000256" key="5">
    <source>
        <dbReference type="PROSITE-ProRule" id="PRU01248"/>
    </source>
</evidence>
<keyword evidence="4" id="KW-0233">DNA recombination</keyword>
<keyword evidence="3 5" id="KW-0238">DNA-binding</keyword>
<dbReference type="InterPro" id="IPR004107">
    <property type="entry name" value="Integrase_SAM-like_N"/>
</dbReference>
<dbReference type="EMBL" id="JBHLTG010000005">
    <property type="protein sequence ID" value="MFC0680529.1"/>
    <property type="molecule type" value="Genomic_DNA"/>
</dbReference>
<feature type="domain" description="Tyr recombinase" evidence="6">
    <location>
        <begin position="104"/>
        <end position="299"/>
    </location>
</feature>
<dbReference type="CDD" id="cd00796">
    <property type="entry name" value="INT_Rci_Hp1_C"/>
    <property type="match status" value="1"/>
</dbReference>
<dbReference type="InterPro" id="IPR044068">
    <property type="entry name" value="CB"/>
</dbReference>
<evidence type="ECO:0000256" key="4">
    <source>
        <dbReference type="ARBA" id="ARBA00023172"/>
    </source>
</evidence>
<dbReference type="PROSITE" id="PS51900">
    <property type="entry name" value="CB"/>
    <property type="match status" value="1"/>
</dbReference>
<evidence type="ECO:0000256" key="3">
    <source>
        <dbReference type="ARBA" id="ARBA00023125"/>
    </source>
</evidence>
<proteinExistence type="inferred from homology"/>
<keyword evidence="2" id="KW-0229">DNA integration</keyword>
<keyword evidence="9" id="KW-1185">Reference proteome</keyword>
<protein>
    <submittedName>
        <fullName evidence="8">Tyrosine-type recombinase/integrase</fullName>
    </submittedName>
</protein>
<feature type="domain" description="Core-binding (CB)" evidence="7">
    <location>
        <begin position="1"/>
        <end position="81"/>
    </location>
</feature>
<evidence type="ECO:0000259" key="6">
    <source>
        <dbReference type="PROSITE" id="PS51898"/>
    </source>
</evidence>
<dbReference type="InterPro" id="IPR050808">
    <property type="entry name" value="Phage_Integrase"/>
</dbReference>
<dbReference type="InterPro" id="IPR011010">
    <property type="entry name" value="DNA_brk_join_enz"/>
</dbReference>
<dbReference type="InterPro" id="IPR013762">
    <property type="entry name" value="Integrase-like_cat_sf"/>
</dbReference>
<dbReference type="InterPro" id="IPR010998">
    <property type="entry name" value="Integrase_recombinase_N"/>
</dbReference>
<dbReference type="PANTHER" id="PTHR30629:SF2">
    <property type="entry name" value="PROPHAGE INTEGRASE INTS-RELATED"/>
    <property type="match status" value="1"/>
</dbReference>
<sequence>MTTVEEVLDRYWPVIRGRVSGGTARGYFSAYRRRIAPLLGGRDVEDLTTLDVELAFSMWSGSRSTKIDALSMLSHICDVAVQARLIPTNPCRGVKLPKDQAADPSGRALNLEEVQRLIGFLPEDGPYRRFVLAMLLTGCRLGEVAGMRVSDVDLESLTIRVARTASAGFSGQLVVGHTKGRRVRVVPIADPLLPLVLEATRGRSPHDLLFPGPRGGHINSQNLSRALRWHKLRDRIKSFPTGEPPLHWHDLRHTAAVNFFIAGLSAPDVQAVLGHSSLAVTQLYADTRRDAARRAGTALSTFYAPVGLSKGTGGEAGESGL</sequence>